<proteinExistence type="predicted"/>
<organism evidence="1 2">
    <name type="scientific">Actinomadura litoris</name>
    <dbReference type="NCBI Taxonomy" id="2678616"/>
    <lineage>
        <taxon>Bacteria</taxon>
        <taxon>Bacillati</taxon>
        <taxon>Actinomycetota</taxon>
        <taxon>Actinomycetes</taxon>
        <taxon>Streptosporangiales</taxon>
        <taxon>Thermomonosporaceae</taxon>
        <taxon>Actinomadura</taxon>
    </lineage>
</organism>
<dbReference type="InterPro" id="IPR029032">
    <property type="entry name" value="AhpD-like"/>
</dbReference>
<evidence type="ECO:0000313" key="2">
    <source>
        <dbReference type="Proteomes" id="UP000432015"/>
    </source>
</evidence>
<reference evidence="1 2" key="1">
    <citation type="submission" date="2019-11" db="EMBL/GenBank/DDBJ databases">
        <authorList>
            <person name="Cao P."/>
        </authorList>
    </citation>
    <scope>NUCLEOTIDE SEQUENCE [LARGE SCALE GENOMIC DNA]</scope>
    <source>
        <strain evidence="1 2">NEAU-AAG5</strain>
    </source>
</reference>
<evidence type="ECO:0000313" key="1">
    <source>
        <dbReference type="EMBL" id="MUN40947.1"/>
    </source>
</evidence>
<dbReference type="Proteomes" id="UP000432015">
    <property type="component" value="Unassembled WGS sequence"/>
</dbReference>
<dbReference type="EMBL" id="WOFH01000012">
    <property type="protein sequence ID" value="MUN40947.1"/>
    <property type="molecule type" value="Genomic_DNA"/>
</dbReference>
<dbReference type="SUPFAM" id="SSF69118">
    <property type="entry name" value="AhpD-like"/>
    <property type="match status" value="2"/>
</dbReference>
<name>A0A7K1L942_9ACTN</name>
<sequence>MRQPLSRPLRRALARVEHVSPVAPGAATGLVAAVYGQVERDFGMLAPPVALHSPLPDVLAASWTILRESLVVPGLAGRAAKEAVAAEVSRRNTCPYCVAVHAAAAPAATPLTGWVQRGGAGESPFPDEHAPEYIGVLVTFEYLNRMVNLFLDDSPLPPSVPGAARDPMMRLLGRMTRRRIRSPGVSAALLPAAPLPGDLAWAARTPHVAEAFARAAAAFARAGAAVPPPVRDLVRAQVAAWDGSPKGLSKGWAEEAAGALHPVDRPAGRLALLTAFASHQVGARDVAAFRAVRPDDGTLVGLAAWASFTAARAAGARVHAAGPSAERGTQT</sequence>
<dbReference type="Gene3D" id="1.20.1290.10">
    <property type="entry name" value="AhpD-like"/>
    <property type="match status" value="1"/>
</dbReference>
<protein>
    <submittedName>
        <fullName evidence="1">Carboxymuconolactone decarboxylase</fullName>
    </submittedName>
</protein>
<accession>A0A7K1L942</accession>
<comment type="caution">
    <text evidence="1">The sequence shown here is derived from an EMBL/GenBank/DDBJ whole genome shotgun (WGS) entry which is preliminary data.</text>
</comment>
<keyword evidence="2" id="KW-1185">Reference proteome</keyword>
<gene>
    <name evidence="1" type="ORF">GNZ18_30730</name>
</gene>
<dbReference type="AlphaFoldDB" id="A0A7K1L942"/>